<keyword evidence="2" id="KW-1185">Reference proteome</keyword>
<reference evidence="1 2" key="1">
    <citation type="submission" date="2018-01" db="EMBL/GenBank/DDBJ databases">
        <title>Comparative genomics of Mycobacterium mucogenicum and Mycobacterium neoaurum clade members emphasizing tRNA and non-coding RNA.</title>
        <authorList>
            <person name="Behra P.R.K."/>
            <person name="Pettersson B.M.F."/>
            <person name="Das S."/>
            <person name="Dasgupta S."/>
            <person name="Kirsebom L.A."/>
        </authorList>
    </citation>
    <scope>NUCLEOTIDE SEQUENCE [LARGE SCALE GENOMIC DNA]</scope>
    <source>
        <strain evidence="1 2">DSM 45104</strain>
    </source>
</reference>
<organism evidence="1 2">
    <name type="scientific">Mycolicibacterium phocaicum</name>
    <dbReference type="NCBI Taxonomy" id="319706"/>
    <lineage>
        <taxon>Bacteria</taxon>
        <taxon>Bacillati</taxon>
        <taxon>Actinomycetota</taxon>
        <taxon>Actinomycetes</taxon>
        <taxon>Mycobacteriales</taxon>
        <taxon>Mycobacteriaceae</taxon>
        <taxon>Mycolicibacterium</taxon>
    </lineage>
</organism>
<dbReference type="NCBIfam" id="NF033179">
    <property type="entry name" value="TnsA_like_Actin"/>
    <property type="match status" value="1"/>
</dbReference>
<evidence type="ECO:0000313" key="2">
    <source>
        <dbReference type="Proteomes" id="UP000309984"/>
    </source>
</evidence>
<gene>
    <name evidence="1" type="ORF">C1S79_21225</name>
</gene>
<evidence type="ECO:0008006" key="3">
    <source>
        <dbReference type="Google" id="ProtNLM"/>
    </source>
</evidence>
<comment type="caution">
    <text evidence="1">The sequence shown here is derived from an EMBL/GenBank/DDBJ whole genome shotgun (WGS) entry which is preliminary data.</text>
</comment>
<dbReference type="InterPro" id="IPR048000">
    <property type="entry name" value="TnsA-like"/>
</dbReference>
<protein>
    <recommendedName>
        <fullName evidence="3">Transposase</fullName>
    </recommendedName>
</protein>
<evidence type="ECO:0000313" key="1">
    <source>
        <dbReference type="EMBL" id="TLH63951.1"/>
    </source>
</evidence>
<name>A0AA94RA02_9MYCO</name>
<accession>A0AA94RA02</accession>
<dbReference type="Proteomes" id="UP000309984">
    <property type="component" value="Unassembled WGS sequence"/>
</dbReference>
<sequence>MDGQRSRLPLERACAIGFDTDCGPVRRFPSFRGQRNFPGSWWLTGTRTHVGYESWLERDHVMAFDADPDVIGVASQPFRIHWPDGRHHVPDFYVRRSDGTVLIVDVRADDRIKPADAELFAWSEVACSAVGWRYRRVGALDPILAANLRWLSGYRHSRVLRPGLAAELLAHFAQERPLLAGAKAVGNQVAALPVLFHLLWHRRLVADLTLSVLDDQTSVVAAAA</sequence>
<proteinExistence type="predicted"/>
<dbReference type="AlphaFoldDB" id="A0AA94RA02"/>
<dbReference type="EMBL" id="POTM01000052">
    <property type="protein sequence ID" value="TLH63951.1"/>
    <property type="molecule type" value="Genomic_DNA"/>
</dbReference>